<dbReference type="RefSeq" id="WP_068323925.1">
    <property type="nucleotide sequence ID" value="NZ_CP010835.1"/>
</dbReference>
<keyword evidence="1" id="KW-0472">Membrane</keyword>
<reference evidence="2 3" key="2">
    <citation type="journal article" date="2016" name="Int. J. Syst. Evol. Microbiol.">
        <title>Pyrococcus kukulkanii sp. nov., a hyperthermophilic, piezophilic archaeon isolated from a deep-sea hydrothermal vent.</title>
        <authorList>
            <person name="Callac N."/>
            <person name="Oger P."/>
            <person name="Lesongeur F."/>
            <person name="Rattray J.E."/>
            <person name="Vannier P."/>
            <person name="Michoud G."/>
            <person name="Beauverger M."/>
            <person name="Gayet N."/>
            <person name="Rouxel O."/>
            <person name="Jebbar M."/>
            <person name="Godfroy A."/>
        </authorList>
    </citation>
    <scope>NUCLEOTIDE SEQUENCE [LARGE SCALE GENOMIC DNA]</scope>
    <source>
        <strain evidence="2 3">NCB100</strain>
    </source>
</reference>
<accession>A0A127BBH5</accession>
<dbReference type="STRING" id="1609559.TQ32_09460"/>
<reference evidence="3" key="1">
    <citation type="submission" date="2015-02" db="EMBL/GenBank/DDBJ databases">
        <title>Pyrococcus kukulkanii sp. nov., a novel hyperthermophilic archaeon isolated from a deep-sea hydrothermal vent at the Guaymas Basin.</title>
        <authorList>
            <person name="Oger P.M."/>
            <person name="Callac N."/>
            <person name="Jebbar M."/>
            <person name="Godfroy A."/>
        </authorList>
    </citation>
    <scope>NUCLEOTIDE SEQUENCE [LARGE SCALE GENOMIC DNA]</scope>
    <source>
        <strain evidence="3">NCB100</strain>
    </source>
</reference>
<protein>
    <submittedName>
        <fullName evidence="2">Uncharacterized protein</fullName>
    </submittedName>
</protein>
<dbReference type="GeneID" id="28492064"/>
<evidence type="ECO:0000256" key="1">
    <source>
        <dbReference type="SAM" id="Phobius"/>
    </source>
</evidence>
<dbReference type="KEGG" id="pyc:TQ32_09460"/>
<gene>
    <name evidence="2" type="ORF">TQ32_09460</name>
</gene>
<organism evidence="2 3">
    <name type="scientific">Pyrococcus kukulkanii</name>
    <dbReference type="NCBI Taxonomy" id="1609559"/>
    <lineage>
        <taxon>Archaea</taxon>
        <taxon>Methanobacteriati</taxon>
        <taxon>Methanobacteriota</taxon>
        <taxon>Thermococci</taxon>
        <taxon>Thermococcales</taxon>
        <taxon>Thermococcaceae</taxon>
        <taxon>Pyrococcus</taxon>
    </lineage>
</organism>
<evidence type="ECO:0000313" key="2">
    <source>
        <dbReference type="EMBL" id="AMM54688.1"/>
    </source>
</evidence>
<dbReference type="AlphaFoldDB" id="A0A127BBH5"/>
<keyword evidence="1" id="KW-0812">Transmembrane</keyword>
<proteinExistence type="predicted"/>
<dbReference type="EMBL" id="CP010835">
    <property type="protein sequence ID" value="AMM54688.1"/>
    <property type="molecule type" value="Genomic_DNA"/>
</dbReference>
<name>A0A127BBH5_9EURY</name>
<dbReference type="OrthoDB" id="97597at2157"/>
<dbReference type="Proteomes" id="UP000070587">
    <property type="component" value="Chromosome"/>
</dbReference>
<dbReference type="PATRIC" id="fig|1609559.3.peg.1960"/>
<sequence length="361" mass="41422">MRKFTGLKLGIELLLFIFLIFNNFNNFAEASNLFWIKEGVYFKYTARGEHAVTIGLENGTIYVGKYGVLLWRITNMSNGYITVNVSLEVYNITVVSQRILDPDEGYKKAMKIIEELNLTINSDSCKYIQNTEEDFKICKTKEAISIETIGKDYRYGLYVKDKKEAVEGFISFLPSINRSAIVRISLSDNSVIFNGKKLGMNTLFITDLRIKGKTIMDGWYINRVEILNATIHTRFRDFRPPVLLVWTNFYKNSSNLAFYDPASGILIEGYTPVSPIWLAFGFKYVLFSDREHFKKARDPITQSKDIYGFGMVLEDTNAFHFEKEELKNISIPRDAILIFLFSVLVSLVVAYEMAKGSHLGE</sequence>
<feature type="transmembrane region" description="Helical" evidence="1">
    <location>
        <begin position="335"/>
        <end position="354"/>
    </location>
</feature>
<keyword evidence="1" id="KW-1133">Transmembrane helix</keyword>
<evidence type="ECO:0000313" key="3">
    <source>
        <dbReference type="Proteomes" id="UP000070587"/>
    </source>
</evidence>